<evidence type="ECO:0000313" key="1">
    <source>
        <dbReference type="EMBL" id="MFC4022322.1"/>
    </source>
</evidence>
<gene>
    <name evidence="1" type="ORF">ACFOUV_00660</name>
</gene>
<evidence type="ECO:0000313" key="2">
    <source>
        <dbReference type="Proteomes" id="UP001595772"/>
    </source>
</evidence>
<reference evidence="2" key="1">
    <citation type="journal article" date="2019" name="Int. J. Syst. Evol. Microbiol.">
        <title>The Global Catalogue of Microorganisms (GCM) 10K type strain sequencing project: providing services to taxonomists for standard genome sequencing and annotation.</title>
        <authorList>
            <consortium name="The Broad Institute Genomics Platform"/>
            <consortium name="The Broad Institute Genome Sequencing Center for Infectious Disease"/>
            <person name="Wu L."/>
            <person name="Ma J."/>
        </authorList>
    </citation>
    <scope>NUCLEOTIDE SEQUENCE [LARGE SCALE GENOMIC DNA]</scope>
    <source>
        <strain evidence="2">IBRC-M 10703</strain>
    </source>
</reference>
<name>A0ABV8GUI9_9BACI</name>
<dbReference type="RefSeq" id="WP_379494840.1">
    <property type="nucleotide sequence ID" value="NZ_JBHSAO010000001.1"/>
</dbReference>
<sequence length="430" mass="50357">MKQIIIREAYDWLYLHDEEPRSLTQVEWEQLLLFLEQEYRNENIVEYSNKKLRFINLVGVIQLKTVRIEILPKINLIEQDDTLNRRALLNMLAVTKKLPVELGEQTLSKFEKVDLIHILAQLYIKELSKTLHRGIYREYRLKEENIPTLKGRLLVSDHIRRNAFGSVNAYCEFDDLTPNIYVNQVLKAALKKLFPYVKQISLKTDMLKGLALLEDVQDVLFDSTTIGQYELNRQNTHYDSSIQLAHAILQSNSMTSGKDNQIAFSFLFKMNDLYEGYIGEVMKMIIHGTSYEVWSQHAEKRLLENIHSGRENILLKPDFVISDKDSIPRTIIDTKWKSVVVNTRFNYKQGDIYQMYAYVTAYKTAEKCILLYPRTDEDKLLPKWLVPDSHPEKYIEVHQVRLDNLQATVEDVRMLLSDIFTDSVETSVVQ</sequence>
<dbReference type="Pfam" id="PF10117">
    <property type="entry name" value="McrBC"/>
    <property type="match status" value="1"/>
</dbReference>
<organism evidence="1 2">
    <name type="scientific">Oceanobacillus longus</name>
    <dbReference type="NCBI Taxonomy" id="930120"/>
    <lineage>
        <taxon>Bacteria</taxon>
        <taxon>Bacillati</taxon>
        <taxon>Bacillota</taxon>
        <taxon>Bacilli</taxon>
        <taxon>Bacillales</taxon>
        <taxon>Bacillaceae</taxon>
        <taxon>Oceanobacillus</taxon>
    </lineage>
</organism>
<dbReference type="PANTHER" id="PTHR38733">
    <property type="entry name" value="PROTEIN MCRC"/>
    <property type="match status" value="1"/>
</dbReference>
<dbReference type="EMBL" id="JBHSAO010000001">
    <property type="protein sequence ID" value="MFC4022322.1"/>
    <property type="molecule type" value="Genomic_DNA"/>
</dbReference>
<dbReference type="Proteomes" id="UP001595772">
    <property type="component" value="Unassembled WGS sequence"/>
</dbReference>
<dbReference type="InterPro" id="IPR019292">
    <property type="entry name" value="McrC"/>
</dbReference>
<comment type="caution">
    <text evidence="1">The sequence shown here is derived from an EMBL/GenBank/DDBJ whole genome shotgun (WGS) entry which is preliminary data.</text>
</comment>
<proteinExistence type="predicted"/>
<accession>A0ABV8GUI9</accession>
<keyword evidence="2" id="KW-1185">Reference proteome</keyword>
<dbReference type="PANTHER" id="PTHR38733:SF1">
    <property type="entry name" value="TYPE IV METHYL-DIRECTED RESTRICTION ENZYME ECOKMCRBC"/>
    <property type="match status" value="1"/>
</dbReference>
<protein>
    <submittedName>
        <fullName evidence="1">McrC family protein</fullName>
    </submittedName>
</protein>